<comment type="subcellular location">
    <subcellularLocation>
        <location evidence="2">Cell junction</location>
        <location evidence="2">Focal adhesion</location>
    </subcellularLocation>
    <subcellularLocation>
        <location evidence="1">Cytoplasm</location>
        <location evidence="1">Cytoskeleton</location>
    </subcellularLocation>
</comment>
<dbReference type="PROSITE" id="PS50841">
    <property type="entry name" value="DIX"/>
    <property type="match status" value="1"/>
</dbReference>
<evidence type="ECO:0000256" key="16">
    <source>
        <dbReference type="ARBA" id="ARBA00079899"/>
    </source>
</evidence>
<feature type="region of interest" description="Disordered" evidence="19">
    <location>
        <begin position="332"/>
        <end position="356"/>
    </location>
</feature>
<dbReference type="GO" id="GO:0060070">
    <property type="term" value="P:canonical Wnt signaling pathway"/>
    <property type="evidence" value="ECO:0007669"/>
    <property type="project" value="TreeGrafter"/>
</dbReference>
<feature type="region of interest" description="Disordered" evidence="19">
    <location>
        <begin position="787"/>
        <end position="841"/>
    </location>
</feature>
<dbReference type="Gene3D" id="2.40.240.130">
    <property type="match status" value="1"/>
</dbReference>
<evidence type="ECO:0000313" key="22">
    <source>
        <dbReference type="Proteomes" id="UP000694845"/>
    </source>
</evidence>
<feature type="domain" description="Calponin-homology (CH)" evidence="20">
    <location>
        <begin position="222"/>
        <end position="329"/>
    </location>
</feature>
<evidence type="ECO:0000313" key="24">
    <source>
        <dbReference type="RefSeq" id="XP_022099232.1"/>
    </source>
</evidence>
<dbReference type="CTD" id="85458"/>
<evidence type="ECO:0000256" key="13">
    <source>
        <dbReference type="ARBA" id="ARBA00060765"/>
    </source>
</evidence>
<dbReference type="InterPro" id="IPR001715">
    <property type="entry name" value="CH_dom"/>
</dbReference>
<evidence type="ECO:0000256" key="2">
    <source>
        <dbReference type="ARBA" id="ARBA00004246"/>
    </source>
</evidence>
<dbReference type="CDD" id="cd21213">
    <property type="entry name" value="CH_DIXDC1"/>
    <property type="match status" value="1"/>
</dbReference>
<feature type="compositionally biased region" description="Polar residues" evidence="19">
    <location>
        <begin position="35"/>
        <end position="46"/>
    </location>
</feature>
<evidence type="ECO:0000256" key="5">
    <source>
        <dbReference type="ARBA" id="ARBA00022553"/>
    </source>
</evidence>
<evidence type="ECO:0000256" key="8">
    <source>
        <dbReference type="ARBA" id="ARBA00022949"/>
    </source>
</evidence>
<keyword evidence="22" id="KW-1185">Reference proteome</keyword>
<keyword evidence="4" id="KW-0963">Cytoplasm</keyword>
<feature type="region of interest" description="Disordered" evidence="19">
    <location>
        <begin position="379"/>
        <end position="491"/>
    </location>
</feature>
<dbReference type="RefSeq" id="XP_022099231.1">
    <property type="nucleotide sequence ID" value="XM_022243539.1"/>
</dbReference>
<evidence type="ECO:0000256" key="3">
    <source>
        <dbReference type="ARBA" id="ARBA00022473"/>
    </source>
</evidence>
<accession>A0A8B7Z7F0</accession>
<evidence type="ECO:0000256" key="11">
    <source>
        <dbReference type="ARBA" id="ARBA00023212"/>
    </source>
</evidence>
<dbReference type="GO" id="GO:0005925">
    <property type="term" value="C:focal adhesion"/>
    <property type="evidence" value="ECO:0007669"/>
    <property type="project" value="UniProtKB-SubCell"/>
</dbReference>
<keyword evidence="11" id="KW-0206">Cytoskeleton</keyword>
<evidence type="ECO:0000256" key="14">
    <source>
        <dbReference type="ARBA" id="ARBA00068877"/>
    </source>
</evidence>
<keyword evidence="9 18" id="KW-0175">Coiled coil</keyword>
<evidence type="ECO:0000256" key="19">
    <source>
        <dbReference type="SAM" id="MobiDB-lite"/>
    </source>
</evidence>
<feature type="domain" description="DIX" evidence="21">
    <location>
        <begin position="844"/>
        <end position="924"/>
    </location>
</feature>
<keyword evidence="7" id="KW-0832">Ubl conjugation</keyword>
<dbReference type="GO" id="GO:0005829">
    <property type="term" value="C:cytosol"/>
    <property type="evidence" value="ECO:0007669"/>
    <property type="project" value="TreeGrafter"/>
</dbReference>
<keyword evidence="10" id="KW-0009">Actin-binding</keyword>
<evidence type="ECO:0000256" key="7">
    <source>
        <dbReference type="ARBA" id="ARBA00022843"/>
    </source>
</evidence>
<dbReference type="InterPro" id="IPR029071">
    <property type="entry name" value="Ubiquitin-like_domsf"/>
</dbReference>
<keyword evidence="8" id="KW-0965">Cell junction</keyword>
<dbReference type="SMART" id="SM00033">
    <property type="entry name" value="CH"/>
    <property type="match status" value="1"/>
</dbReference>
<evidence type="ECO:0000256" key="6">
    <source>
        <dbReference type="ARBA" id="ARBA00022687"/>
    </source>
</evidence>
<evidence type="ECO:0000256" key="12">
    <source>
        <dbReference type="ARBA" id="ARBA00058710"/>
    </source>
</evidence>
<dbReference type="SUPFAM" id="SSF47576">
    <property type="entry name" value="Calponin-homology domain, CH-domain"/>
    <property type="match status" value="1"/>
</dbReference>
<evidence type="ECO:0000256" key="4">
    <source>
        <dbReference type="ARBA" id="ARBA00022490"/>
    </source>
</evidence>
<dbReference type="RefSeq" id="XP_022099232.1">
    <property type="nucleotide sequence ID" value="XM_022243540.1"/>
</dbReference>
<dbReference type="KEGG" id="aplc:110983895"/>
<sequence>MSQAKSPKLHRPTRRSWGYGTEGRPESPLARPSSPHLSTHAGTSAKQAWLSPASEPSTPRSHVHSARNHPNSPKPVRKISASSSIPSKLNRTYPFGRHSDIEYSSGESDGRSGYDSNDGAASANSTATSRRERSPRYYPMYDNDYSSGGNPSPAIFYHDDEYPYDGSLSRSGYAYDRSNVYQWNSTPFFQSGASSFHYSTPAYAYSDDFERAAELAREAKKAQQLQAYVAWVNSQLKKRPGCRIVEDLRRDMQDGVPLVHLVEIVSGETLARVDYNPQTTTAMRDNVERVLQFMASKRIRMHHTSAKDIVDGNLKAIMRLILALAAHYKPSSVKQTPQVASSSAVPTTTPTGRKAQRQASFVAMAANAAAAIHDVRKEAAGAGSSLRRYREQRGIGLRSRNSTSPATKEQIQQRLRASSSSDSERPASRTSPLPSMVASSPSPTPSNVTRSSDRSITSSPRLHVGSVPAMSDSDQGSPEEGRSRSSSRRSSIAWSEALLEEHNEMTTDLETTKKMLNQLQELLLSGRLQDDDGSSEAEEDQMMFEGSNAKEQVVVLQARLRQSQEECGQLKTELSKTKQECRNLQGTKAGLQSRLTEQDNALLQMKAELLRVGFTQQNQDAEKTDLKRRLEEKERMTSDLTRQLNQKDDLLKQQQEQIESLTQQLQELNSFKTELQNQLENKTNSGDYQLQTQLQELTQRLDNVNMAEANLAAHITSQDRQLMKLEDRMHSSTLLPFKEGSEELQTMRSALRSLRSNMSSHDPNHHPLDTLEQGICTLMDHLSVSKQRGMYKDSDTSSTESLSKRYSTDSNSQELNHRSSHQHSNYGKPRASSVSSSGSNPSACTKVLYFTERTVTPFMNSIPKRLGEVTLRDFKQIFDREGNFRYHFKALDPEFGTIKEEVVDDDAILPGWEGKIVGWVEQDNG</sequence>
<dbReference type="GeneID" id="110983895"/>
<comment type="similarity">
    <text evidence="13">Belongs to the DIXDC1 family.</text>
</comment>
<dbReference type="InterPro" id="IPR001158">
    <property type="entry name" value="DIX"/>
</dbReference>
<dbReference type="GO" id="GO:0003779">
    <property type="term" value="F:actin binding"/>
    <property type="evidence" value="ECO:0007669"/>
    <property type="project" value="UniProtKB-KW"/>
</dbReference>
<dbReference type="GO" id="GO:0005856">
    <property type="term" value="C:cytoskeleton"/>
    <property type="evidence" value="ECO:0007669"/>
    <property type="project" value="UniProtKB-SubCell"/>
</dbReference>
<feature type="compositionally biased region" description="Polar residues" evidence="19">
    <location>
        <begin position="437"/>
        <end position="460"/>
    </location>
</feature>
<feature type="compositionally biased region" description="Low complexity" evidence="19">
    <location>
        <begin position="832"/>
        <end position="841"/>
    </location>
</feature>
<dbReference type="FunFam" id="1.10.418.10:FF:000054">
    <property type="entry name" value="Dixin isoform 1"/>
    <property type="match status" value="1"/>
</dbReference>
<dbReference type="SUPFAM" id="SSF54236">
    <property type="entry name" value="Ubiquitin-like"/>
    <property type="match status" value="1"/>
</dbReference>
<feature type="region of interest" description="Disordered" evidence="19">
    <location>
        <begin position="1"/>
        <end position="139"/>
    </location>
</feature>
<keyword evidence="3" id="KW-0217">Developmental protein</keyword>
<evidence type="ECO:0000256" key="17">
    <source>
        <dbReference type="PROSITE-ProRule" id="PRU00069"/>
    </source>
</evidence>
<dbReference type="PROSITE" id="PS50021">
    <property type="entry name" value="CH"/>
    <property type="match status" value="1"/>
</dbReference>
<dbReference type="PANTHER" id="PTHR10878">
    <property type="entry name" value="SEGMENT POLARITY PROTEIN DISHEVELLED"/>
    <property type="match status" value="1"/>
</dbReference>
<dbReference type="InterPro" id="IPR036872">
    <property type="entry name" value="CH_dom_sf"/>
</dbReference>
<name>A0A8B7Z7F0_ACAPL</name>
<evidence type="ECO:0000256" key="15">
    <source>
        <dbReference type="ARBA" id="ARBA00077663"/>
    </source>
</evidence>
<feature type="compositionally biased region" description="Polar residues" evidence="19">
    <location>
        <begin position="399"/>
        <end position="413"/>
    </location>
</feature>
<dbReference type="FunFam" id="2.40.240.130:FF:000003">
    <property type="entry name" value="Dixin isoform 1"/>
    <property type="match status" value="1"/>
</dbReference>
<feature type="coiled-coil region" evidence="18">
    <location>
        <begin position="546"/>
        <end position="685"/>
    </location>
</feature>
<evidence type="ECO:0000259" key="20">
    <source>
        <dbReference type="PROSITE" id="PS50021"/>
    </source>
</evidence>
<dbReference type="InterPro" id="IPR015506">
    <property type="entry name" value="Dsh/Dvl-rel"/>
</dbReference>
<feature type="compositionally biased region" description="Low complexity" evidence="19">
    <location>
        <begin position="115"/>
        <end position="128"/>
    </location>
</feature>
<evidence type="ECO:0000259" key="21">
    <source>
        <dbReference type="PROSITE" id="PS50841"/>
    </source>
</evidence>
<comment type="function">
    <text evidence="12">Positive effector of the Wnt signaling pathway; activates WNT3A signaling via DVL2. Regulates JNK activation by AXIN1 and DVL2.</text>
</comment>
<protein>
    <recommendedName>
        <fullName evidence="14">Dixin</fullName>
    </recommendedName>
    <alternativeName>
        <fullName evidence="15">Coiled-coil protein DIX1</fullName>
    </alternativeName>
    <alternativeName>
        <fullName evidence="16">DIX domain-containing protein 1</fullName>
    </alternativeName>
</protein>
<dbReference type="OrthoDB" id="30551at2759"/>
<evidence type="ECO:0000313" key="23">
    <source>
        <dbReference type="RefSeq" id="XP_022099231.1"/>
    </source>
</evidence>
<proteinExistence type="inferred from homology"/>
<evidence type="ECO:0000256" key="18">
    <source>
        <dbReference type="SAM" id="Coils"/>
    </source>
</evidence>
<dbReference type="Pfam" id="PF00307">
    <property type="entry name" value="CH"/>
    <property type="match status" value="1"/>
</dbReference>
<dbReference type="PANTHER" id="PTHR10878:SF22">
    <property type="entry name" value="DIXIN"/>
    <property type="match status" value="1"/>
</dbReference>
<organism evidence="22 23">
    <name type="scientific">Acanthaster planci</name>
    <name type="common">Crown-of-thorns starfish</name>
    <dbReference type="NCBI Taxonomy" id="133434"/>
    <lineage>
        <taxon>Eukaryota</taxon>
        <taxon>Metazoa</taxon>
        <taxon>Echinodermata</taxon>
        <taxon>Eleutherozoa</taxon>
        <taxon>Asterozoa</taxon>
        <taxon>Asteroidea</taxon>
        <taxon>Valvatacea</taxon>
        <taxon>Valvatida</taxon>
        <taxon>Acanthasteridae</taxon>
        <taxon>Acanthaster</taxon>
    </lineage>
</organism>
<dbReference type="Pfam" id="PF00778">
    <property type="entry name" value="DIX"/>
    <property type="match status" value="1"/>
</dbReference>
<evidence type="ECO:0000256" key="9">
    <source>
        <dbReference type="ARBA" id="ARBA00023054"/>
    </source>
</evidence>
<feature type="compositionally biased region" description="Polar residues" evidence="19">
    <location>
        <begin position="80"/>
        <end position="90"/>
    </location>
</feature>
<reference evidence="23 24" key="1">
    <citation type="submission" date="2025-04" db="UniProtKB">
        <authorList>
            <consortium name="RefSeq"/>
        </authorList>
    </citation>
    <scope>IDENTIFICATION</scope>
</reference>
<evidence type="ECO:0000256" key="10">
    <source>
        <dbReference type="ARBA" id="ARBA00023203"/>
    </source>
</evidence>
<gene>
    <name evidence="23 24" type="primary">LOC110983895</name>
</gene>
<keyword evidence="6 17" id="KW-0879">Wnt signaling pathway</keyword>
<dbReference type="AlphaFoldDB" id="A0A8B7Z7F0"/>
<evidence type="ECO:0000256" key="1">
    <source>
        <dbReference type="ARBA" id="ARBA00004245"/>
    </source>
</evidence>
<dbReference type="InterPro" id="IPR038207">
    <property type="entry name" value="DIX_dom_sf"/>
</dbReference>
<keyword evidence="5" id="KW-0597">Phosphoprotein</keyword>
<dbReference type="SMART" id="SM00021">
    <property type="entry name" value="DAX"/>
    <property type="match status" value="1"/>
</dbReference>
<dbReference type="Proteomes" id="UP000694845">
    <property type="component" value="Unplaced"/>
</dbReference>
<feature type="compositionally biased region" description="Low complexity" evidence="19">
    <location>
        <begin position="339"/>
        <end position="351"/>
    </location>
</feature>
<dbReference type="Gene3D" id="1.10.418.10">
    <property type="entry name" value="Calponin-like domain"/>
    <property type="match status" value="1"/>
</dbReference>